<accession>A0A5E4W1D9</accession>
<evidence type="ECO:0000259" key="2">
    <source>
        <dbReference type="PROSITE" id="PS50924"/>
    </source>
</evidence>
<dbReference type="PROSITE" id="PS50924">
    <property type="entry name" value="MHYT"/>
    <property type="match status" value="1"/>
</dbReference>
<feature type="domain" description="MHYT" evidence="2">
    <location>
        <begin position="11"/>
        <end position="200"/>
    </location>
</feature>
<dbReference type="Pfam" id="PF03707">
    <property type="entry name" value="MHYT"/>
    <property type="match status" value="2"/>
</dbReference>
<name>A0A5E4W1D9_9BURK</name>
<dbReference type="PANTHER" id="PTHR35152:SF1">
    <property type="entry name" value="DOMAIN SIGNALLING PROTEIN, PUTATIVE (AFU_ORTHOLOGUE AFUA_5G11310)-RELATED"/>
    <property type="match status" value="1"/>
</dbReference>
<feature type="transmembrane region" description="Helical" evidence="1">
    <location>
        <begin position="12"/>
        <end position="34"/>
    </location>
</feature>
<dbReference type="RefSeq" id="WP_150697730.1">
    <property type="nucleotide sequence ID" value="NZ_CABPRZ010000011.1"/>
</dbReference>
<dbReference type="EMBL" id="CABPRZ010000011">
    <property type="protein sequence ID" value="VVE17486.1"/>
    <property type="molecule type" value="Genomic_DNA"/>
</dbReference>
<evidence type="ECO:0000313" key="4">
    <source>
        <dbReference type="Proteomes" id="UP000414233"/>
    </source>
</evidence>
<dbReference type="Proteomes" id="UP000414233">
    <property type="component" value="Unassembled WGS sequence"/>
</dbReference>
<keyword evidence="1" id="KW-0472">Membrane</keyword>
<reference evidence="3 4" key="1">
    <citation type="submission" date="2019-08" db="EMBL/GenBank/DDBJ databases">
        <authorList>
            <person name="Peeters C."/>
        </authorList>
    </citation>
    <scope>NUCLEOTIDE SEQUENCE [LARGE SCALE GENOMIC DNA]</scope>
    <source>
        <strain evidence="3 4">LMG 30175</strain>
    </source>
</reference>
<evidence type="ECO:0000313" key="3">
    <source>
        <dbReference type="EMBL" id="VVE17486.1"/>
    </source>
</evidence>
<feature type="transmembrane region" description="Helical" evidence="1">
    <location>
        <begin position="143"/>
        <end position="165"/>
    </location>
</feature>
<proteinExistence type="predicted"/>
<dbReference type="GO" id="GO:0016020">
    <property type="term" value="C:membrane"/>
    <property type="evidence" value="ECO:0007669"/>
    <property type="project" value="UniProtKB-UniRule"/>
</dbReference>
<feature type="transmembrane region" description="Helical" evidence="1">
    <location>
        <begin position="46"/>
        <end position="68"/>
    </location>
</feature>
<dbReference type="OrthoDB" id="3763366at2"/>
<feature type="transmembrane region" description="Helical" evidence="1">
    <location>
        <begin position="110"/>
        <end position="131"/>
    </location>
</feature>
<feature type="transmembrane region" description="Helical" evidence="1">
    <location>
        <begin position="177"/>
        <end position="197"/>
    </location>
</feature>
<evidence type="ECO:0000256" key="1">
    <source>
        <dbReference type="PROSITE-ProRule" id="PRU00244"/>
    </source>
</evidence>
<keyword evidence="1" id="KW-1133">Transmembrane helix</keyword>
<dbReference type="InterPro" id="IPR005330">
    <property type="entry name" value="MHYT_dom"/>
</dbReference>
<organism evidence="3 4">
    <name type="scientific">Pandoraea terrae</name>
    <dbReference type="NCBI Taxonomy" id="1537710"/>
    <lineage>
        <taxon>Bacteria</taxon>
        <taxon>Pseudomonadati</taxon>
        <taxon>Pseudomonadota</taxon>
        <taxon>Betaproteobacteria</taxon>
        <taxon>Burkholderiales</taxon>
        <taxon>Burkholderiaceae</taxon>
        <taxon>Pandoraea</taxon>
    </lineage>
</organism>
<dbReference type="PANTHER" id="PTHR35152">
    <property type="entry name" value="DOMAIN SIGNALLING PROTEIN, PUTATIVE (AFU_ORTHOLOGUE AFUA_5G11310)-RELATED"/>
    <property type="match status" value="1"/>
</dbReference>
<protein>
    <submittedName>
        <fullName evidence="3">Signal protein</fullName>
    </submittedName>
</protein>
<sequence>MQPGSVIPLQYGAFLVVLSFIISALGAYVALVSAAHIRGEGGRVHVGYLVVAAIALGGVGIWGMHFIGMAAQRTPFVVSYSLWPTLGSLALAIVVSGFALWYVGRSPFNAFYCLVGGVLGGLGVTGMHYLGMSAVRTQAYFTWDAGLIALSAVIAMVAAAVALWLAFNLRTSMQRGLASLVMAGAVCGMHYTGMRAGTMICTADSPSNSAWLHGDTLAYAVFAIACVAVLGMGVLLYRGSVERRARIEARVEALTRGVAGRGSGPI</sequence>
<keyword evidence="1" id="KW-0812">Transmembrane</keyword>
<feature type="transmembrane region" description="Helical" evidence="1">
    <location>
        <begin position="217"/>
        <end position="237"/>
    </location>
</feature>
<gene>
    <name evidence="3" type="ORF">PTE30175_02874</name>
</gene>
<dbReference type="AlphaFoldDB" id="A0A5E4W1D9"/>
<feature type="transmembrane region" description="Helical" evidence="1">
    <location>
        <begin position="80"/>
        <end position="103"/>
    </location>
</feature>
<keyword evidence="4" id="KW-1185">Reference proteome</keyword>